<reference evidence="2" key="1">
    <citation type="submission" date="2019-02" db="EMBL/GenBank/DDBJ databases">
        <authorList>
            <person name="Lutz S."/>
            <person name="Schori C."/>
            <person name="Ahrens C.H."/>
            <person name="Gueguen E."/>
        </authorList>
    </citation>
    <scope>NUCLEOTIDE SEQUENCE</scope>
    <source>
        <strain evidence="2">Psy35</strain>
    </source>
</reference>
<dbReference type="InterPro" id="IPR031613">
    <property type="entry name" value="HrpK"/>
</dbReference>
<sequence>MLLFMAVHVRPGPDGQASAHDDKRLFHICDALLLDLSFLAKLEPGGLRDHSVPMLLSLQPAGTPMSDPIARASREMSMPEFPPSAGRSSPVGRLPQVNEKSGSAASGVEYGNPGTLTQLLSSNIAQEEGKSLLKRLLSALSSQLAEQNPPTVQSGYKDIDQSGFNSPKALGKWDALLDGTPPAERDKAARELNRPIVVARMIAEGGPQADKAWAFLDANPDLKTAMDTAQGGKADGKITKKDARTFARNMEKQVERGTDSLNDYRKDNPDAGPQSTELVRSAAMMIAYEPITAASDPSNDQGAQGQKKVNGRTTSVGLQAMSDENPGLSDLARNAASTWSQPGMFDMMDQGNRRGKKLATHAPDGLMVKKDISAWIKNKAPTDDEGFSRVISDAATVGAVAKTDISSLGKDVFANPQNYSGEQKSAVLVELQQVSEYVVAGRSIRGTEATETALGEKITQLQNDPDVQAFLGDNVEKQAQMIVGSDPALAGVVNQTASAKAASGATGMSAAFVPGGNNRNTNDTKGDVKLAASAFQEVADIGDKIGVKRAGSQAAVGIGGRVAAAVGGRIVGAIAGQAAGAAAASAIGAAAGPVGWVVSGAIGLGMGISEIVSSIKERKERKAFSRTVNPVLDQFDIPRPK</sequence>
<dbReference type="AlphaFoldDB" id="A0AA46ZTZ2"/>
<evidence type="ECO:0000256" key="1">
    <source>
        <dbReference type="SAM" id="MobiDB-lite"/>
    </source>
</evidence>
<accession>A0AA46ZTZ2</accession>
<evidence type="ECO:0000313" key="3">
    <source>
        <dbReference type="Proteomes" id="UP001163644"/>
    </source>
</evidence>
<gene>
    <name evidence="2" type="ORF">EZZ81_18550</name>
</gene>
<protein>
    <submittedName>
        <fullName evidence="2">Type III effector HrpK</fullName>
    </submittedName>
</protein>
<feature type="region of interest" description="Disordered" evidence="1">
    <location>
        <begin position="251"/>
        <end position="275"/>
    </location>
</feature>
<evidence type="ECO:0000313" key="2">
    <source>
        <dbReference type="EMBL" id="UZA70121.1"/>
    </source>
</evidence>
<feature type="region of interest" description="Disordered" evidence="1">
    <location>
        <begin position="77"/>
        <end position="111"/>
    </location>
</feature>
<name>A0AA46ZTZ2_PSEVI</name>
<organism evidence="2 3">
    <name type="scientific">Pseudomonas viridiflava</name>
    <name type="common">Phytomonas viridiflava</name>
    <dbReference type="NCBI Taxonomy" id="33069"/>
    <lineage>
        <taxon>Bacteria</taxon>
        <taxon>Pseudomonadati</taxon>
        <taxon>Pseudomonadota</taxon>
        <taxon>Gammaproteobacteria</taxon>
        <taxon>Pseudomonadales</taxon>
        <taxon>Pseudomonadaceae</taxon>
        <taxon>Pseudomonas</taxon>
    </lineage>
</organism>
<dbReference type="Pfam" id="PF16937">
    <property type="entry name" value="T3SS_HrpK1"/>
    <property type="match status" value="1"/>
</dbReference>
<feature type="compositionally biased region" description="Basic and acidic residues" evidence="1">
    <location>
        <begin position="251"/>
        <end position="269"/>
    </location>
</feature>
<dbReference type="EMBL" id="CP036495">
    <property type="protein sequence ID" value="UZA70121.1"/>
    <property type="molecule type" value="Genomic_DNA"/>
</dbReference>
<proteinExistence type="predicted"/>
<dbReference type="Proteomes" id="UP001163644">
    <property type="component" value="Chromosome"/>
</dbReference>